<feature type="domain" description="C-type lectin" evidence="3">
    <location>
        <begin position="26"/>
        <end position="145"/>
    </location>
</feature>
<reference evidence="4" key="1">
    <citation type="submission" date="2014-12" db="EMBL/GenBank/DDBJ databases">
        <title>Insight into the proteome of Arion vulgaris.</title>
        <authorList>
            <person name="Aradska J."/>
            <person name="Bulat T."/>
            <person name="Smidak R."/>
            <person name="Sarate P."/>
            <person name="Gangsoo J."/>
            <person name="Sialana F."/>
            <person name="Bilban M."/>
            <person name="Lubec G."/>
        </authorList>
    </citation>
    <scope>NUCLEOTIDE SEQUENCE</scope>
    <source>
        <tissue evidence="4">Skin</tissue>
    </source>
</reference>
<dbReference type="SUPFAM" id="SSF56436">
    <property type="entry name" value="C-type lectin-like"/>
    <property type="match status" value="1"/>
</dbReference>
<protein>
    <recommendedName>
        <fullName evidence="3">C-type lectin domain-containing protein</fullName>
    </recommendedName>
</protein>
<keyword evidence="2" id="KW-0732">Signal</keyword>
<dbReference type="PROSITE" id="PS00615">
    <property type="entry name" value="C_TYPE_LECTIN_1"/>
    <property type="match status" value="1"/>
</dbReference>
<dbReference type="Gene3D" id="3.10.100.10">
    <property type="entry name" value="Mannose-Binding Protein A, subunit A"/>
    <property type="match status" value="1"/>
</dbReference>
<dbReference type="PROSITE" id="PS51257">
    <property type="entry name" value="PROKAR_LIPOPROTEIN"/>
    <property type="match status" value="1"/>
</dbReference>
<sequence>MIRFVLLLAVTVTCALGGCPAGWREFKGYCYSFNREPLPWASAYAFCNSIGARLAEIDGAERDQWLIAQLDQLNFSQTFVGLTRRIRLVEWLWEPSLRNTAKYSNWNPGEPNNYGLNEECLEIKFSARKGWNDIYCGESRPYICEKRLNIYSVDLR</sequence>
<dbReference type="InterPro" id="IPR050111">
    <property type="entry name" value="C-type_lectin/snaclec_domain"/>
</dbReference>
<dbReference type="InterPro" id="IPR001304">
    <property type="entry name" value="C-type_lectin-like"/>
</dbReference>
<dbReference type="SMART" id="SM00034">
    <property type="entry name" value="CLECT"/>
    <property type="match status" value="1"/>
</dbReference>
<dbReference type="PROSITE" id="PS50041">
    <property type="entry name" value="C_TYPE_LECTIN_2"/>
    <property type="match status" value="1"/>
</dbReference>
<evidence type="ECO:0000256" key="2">
    <source>
        <dbReference type="SAM" id="SignalP"/>
    </source>
</evidence>
<feature type="chain" id="PRO_5002111785" description="C-type lectin domain-containing protein" evidence="2">
    <location>
        <begin position="18"/>
        <end position="156"/>
    </location>
</feature>
<gene>
    <name evidence="4" type="primary">ORF165974</name>
</gene>
<dbReference type="EMBL" id="HACG01041706">
    <property type="protein sequence ID" value="CEK88571.1"/>
    <property type="molecule type" value="Transcribed_RNA"/>
</dbReference>
<organism evidence="4">
    <name type="scientific">Arion vulgaris</name>
    <dbReference type="NCBI Taxonomy" id="1028688"/>
    <lineage>
        <taxon>Eukaryota</taxon>
        <taxon>Metazoa</taxon>
        <taxon>Spiralia</taxon>
        <taxon>Lophotrochozoa</taxon>
        <taxon>Mollusca</taxon>
        <taxon>Gastropoda</taxon>
        <taxon>Heterobranchia</taxon>
        <taxon>Euthyneura</taxon>
        <taxon>Panpulmonata</taxon>
        <taxon>Eupulmonata</taxon>
        <taxon>Stylommatophora</taxon>
        <taxon>Helicina</taxon>
        <taxon>Arionoidea</taxon>
        <taxon>Arionidae</taxon>
        <taxon>Arion</taxon>
    </lineage>
</organism>
<dbReference type="Pfam" id="PF00059">
    <property type="entry name" value="Lectin_C"/>
    <property type="match status" value="1"/>
</dbReference>
<dbReference type="InterPro" id="IPR018378">
    <property type="entry name" value="C-type_lectin_CS"/>
</dbReference>
<evidence type="ECO:0000313" key="4">
    <source>
        <dbReference type="EMBL" id="CEK88571.1"/>
    </source>
</evidence>
<accession>A0A0B7B8E9</accession>
<evidence type="ECO:0000259" key="3">
    <source>
        <dbReference type="PROSITE" id="PS50041"/>
    </source>
</evidence>
<dbReference type="InterPro" id="IPR016187">
    <property type="entry name" value="CTDL_fold"/>
</dbReference>
<evidence type="ECO:0000256" key="1">
    <source>
        <dbReference type="ARBA" id="ARBA00023157"/>
    </source>
</evidence>
<proteinExistence type="predicted"/>
<dbReference type="AlphaFoldDB" id="A0A0B7B8E9"/>
<dbReference type="PANTHER" id="PTHR22803">
    <property type="entry name" value="MANNOSE, PHOSPHOLIPASE, LECTIN RECEPTOR RELATED"/>
    <property type="match status" value="1"/>
</dbReference>
<feature type="signal peptide" evidence="2">
    <location>
        <begin position="1"/>
        <end position="17"/>
    </location>
</feature>
<keyword evidence="1" id="KW-1015">Disulfide bond</keyword>
<dbReference type="InterPro" id="IPR016186">
    <property type="entry name" value="C-type_lectin-like/link_sf"/>
</dbReference>
<name>A0A0B7B8E9_9EUPU</name>